<dbReference type="Gene3D" id="2.20.110.10">
    <property type="entry name" value="Histone H3 K4-specific methyltransferase SET7/9 N-terminal domain"/>
    <property type="match status" value="2"/>
</dbReference>
<dbReference type="AlphaFoldDB" id="A0A328UD15"/>
<evidence type="ECO:0000313" key="3">
    <source>
        <dbReference type="EMBL" id="RAQ29717.1"/>
    </source>
</evidence>
<feature type="region of interest" description="Disordered" evidence="2">
    <location>
        <begin position="320"/>
        <end position="397"/>
    </location>
</feature>
<dbReference type="PANTHER" id="PTHR43215:SF14">
    <property type="entry name" value="RADIAL SPOKE HEAD 1 HOMOLOG"/>
    <property type="match status" value="1"/>
</dbReference>
<name>A0A328UD15_9FIRM</name>
<dbReference type="Pfam" id="PF02493">
    <property type="entry name" value="MORN"/>
    <property type="match status" value="6"/>
</dbReference>
<feature type="compositionally biased region" description="Basic and acidic residues" evidence="2">
    <location>
        <begin position="348"/>
        <end position="360"/>
    </location>
</feature>
<feature type="region of interest" description="Disordered" evidence="2">
    <location>
        <begin position="281"/>
        <end position="304"/>
    </location>
</feature>
<gene>
    <name evidence="3" type="ORF">DPQ25_05315</name>
</gene>
<dbReference type="Proteomes" id="UP000249377">
    <property type="component" value="Unassembled WGS sequence"/>
</dbReference>
<sequence length="564" mass="60848">MNEQSLFPVVYLIHVLSRDGLLLPDAPLCRLRREFLTGGRPVKGKLQGAENGVPVKVWYRLSKRSFEWLKKSGKRVMQEACSEDYGWSLTTYAENGAPLSRARFGYGHQWLQTAYYGCPADSSSDISYAKPTLYLLPAGSGVSCLELDPATQEYRRSALVFFPVPEPAQNALLNGMFGEPDLVAETSAGRFYLCTPEDSARRSAFLAVQGNSEELFLMPEEPDELDRFVLIDNTQPDAPATQAVPEKHEPGPAAGAALLSAAPLEYAANHELSLFNDPELPASEEAGRAGPADTGPNGTPPQKYSVAACGLAGVVNAPGLTGEKAPGKPSETHGAAPAGQLQAEGGEEAPRPLKAEKAEDPAENPAPNTPAPASGEPQPKESKAAEPGPAGMEGPLAPDAITAAKRIVVSARESYLYFGGIAQGLREGRGRTQMSNGCTAYEGGYRQDKRDGFGAYYYKSGKPCYIGNWRQNKRQGLGVAFSARDGSLFVGNWENNIPTGRGTAFDENGQVIYSGEWKDGKRHGQGTEYADGKAVYCGEWREDQRVEGYCLFKAEQTEDCDEKR</sequence>
<accession>A0A328UD15</accession>
<dbReference type="InterPro" id="IPR003409">
    <property type="entry name" value="MORN"/>
</dbReference>
<dbReference type="PANTHER" id="PTHR43215">
    <property type="entry name" value="RADIAL SPOKE HEAD 1 HOMOLOG"/>
    <property type="match status" value="1"/>
</dbReference>
<reference evidence="3 4" key="1">
    <citation type="submission" date="2018-06" db="EMBL/GenBank/DDBJ databases">
        <title>Noncontiguous genome sequence of Ruminococcaceae bacterium ASD2818.</title>
        <authorList>
            <person name="Chaplin A.V."/>
            <person name="Sokolova S.R."/>
            <person name="Kochetkova T.O."/>
            <person name="Goltsov A.Y."/>
            <person name="Trofimov D.Y."/>
            <person name="Efimov B.A."/>
        </authorList>
    </citation>
    <scope>NUCLEOTIDE SEQUENCE [LARGE SCALE GENOMIC DNA]</scope>
    <source>
        <strain evidence="3 4">ASD2818</strain>
    </source>
</reference>
<evidence type="ECO:0008006" key="5">
    <source>
        <dbReference type="Google" id="ProtNLM"/>
    </source>
</evidence>
<keyword evidence="4" id="KW-1185">Reference proteome</keyword>
<evidence type="ECO:0000256" key="1">
    <source>
        <dbReference type="ARBA" id="ARBA00022737"/>
    </source>
</evidence>
<protein>
    <recommendedName>
        <fullName evidence="5">MORN repeat-containing protein</fullName>
    </recommendedName>
</protein>
<dbReference type="SUPFAM" id="SSF82185">
    <property type="entry name" value="Histone H3 K4-specific methyltransferase SET7/9 N-terminal domain"/>
    <property type="match status" value="1"/>
</dbReference>
<organism evidence="3 4">
    <name type="scientific">Hydrogeniiclostridium mannosilyticum</name>
    <dbReference type="NCBI Taxonomy" id="2764322"/>
    <lineage>
        <taxon>Bacteria</taxon>
        <taxon>Bacillati</taxon>
        <taxon>Bacillota</taxon>
        <taxon>Clostridia</taxon>
        <taxon>Eubacteriales</taxon>
        <taxon>Acutalibacteraceae</taxon>
        <taxon>Hydrogeniiclostridium</taxon>
    </lineage>
</organism>
<keyword evidence="1" id="KW-0677">Repeat</keyword>
<evidence type="ECO:0000313" key="4">
    <source>
        <dbReference type="Proteomes" id="UP000249377"/>
    </source>
</evidence>
<evidence type="ECO:0000256" key="2">
    <source>
        <dbReference type="SAM" id="MobiDB-lite"/>
    </source>
</evidence>
<proteinExistence type="predicted"/>
<dbReference type="RefSeq" id="WP_112332147.1">
    <property type="nucleotide sequence ID" value="NZ_QLYR01000002.1"/>
</dbReference>
<comment type="caution">
    <text evidence="3">The sequence shown here is derived from an EMBL/GenBank/DDBJ whole genome shotgun (WGS) entry which is preliminary data.</text>
</comment>
<dbReference type="SMART" id="SM00698">
    <property type="entry name" value="MORN"/>
    <property type="match status" value="4"/>
</dbReference>
<dbReference type="EMBL" id="QLYR01000002">
    <property type="protein sequence ID" value="RAQ29717.1"/>
    <property type="molecule type" value="Genomic_DNA"/>
</dbReference>